<evidence type="ECO:0000313" key="1">
    <source>
        <dbReference type="EMBL" id="KKS17484.1"/>
    </source>
</evidence>
<comment type="caution">
    <text evidence="1">The sequence shown here is derived from an EMBL/GenBank/DDBJ whole genome shotgun (WGS) entry which is preliminary data.</text>
</comment>
<dbReference type="Proteomes" id="UP000033969">
    <property type="component" value="Unassembled WGS sequence"/>
</dbReference>
<proteinExistence type="predicted"/>
<name>A0A0G0WXK3_9BACT</name>
<evidence type="ECO:0000313" key="2">
    <source>
        <dbReference type="Proteomes" id="UP000033969"/>
    </source>
</evidence>
<sequence>MGRLSREIEGETEEYYASRNGFLVNICDFKEAERISRLINDYCQACQKCLAGSPVISLGEIKWQLRGSGLSAVGLLEIRNKEQCPLFLALHTSEPTLR</sequence>
<protein>
    <submittedName>
        <fullName evidence="1">Uncharacterized protein</fullName>
    </submittedName>
</protein>
<accession>A0A0G0WXK3</accession>
<dbReference type="EMBL" id="LCBU01000022">
    <property type="protein sequence ID" value="KKS17484.1"/>
    <property type="molecule type" value="Genomic_DNA"/>
</dbReference>
<reference evidence="1 2" key="1">
    <citation type="journal article" date="2015" name="Nature">
        <title>rRNA introns, odd ribosomes, and small enigmatic genomes across a large radiation of phyla.</title>
        <authorList>
            <person name="Brown C.T."/>
            <person name="Hug L.A."/>
            <person name="Thomas B.C."/>
            <person name="Sharon I."/>
            <person name="Castelle C.J."/>
            <person name="Singh A."/>
            <person name="Wilkins M.J."/>
            <person name="Williams K.H."/>
            <person name="Banfield J.F."/>
        </authorList>
    </citation>
    <scope>NUCLEOTIDE SEQUENCE [LARGE SCALE GENOMIC DNA]</scope>
</reference>
<organism evidence="1 2">
    <name type="scientific">Candidatus Woesebacteria bacterium GW2011_GWA1_41_7</name>
    <dbReference type="NCBI Taxonomy" id="1618556"/>
    <lineage>
        <taxon>Bacteria</taxon>
        <taxon>Candidatus Woeseibacteriota</taxon>
    </lineage>
</organism>
<gene>
    <name evidence="1" type="ORF">UU74_C0022G0006</name>
</gene>
<dbReference type="AlphaFoldDB" id="A0A0G0WXK3"/>